<dbReference type="InterPro" id="IPR039426">
    <property type="entry name" value="TonB-dep_rcpt-like"/>
</dbReference>
<keyword evidence="9" id="KW-0675">Receptor</keyword>
<keyword evidence="5" id="KW-0472">Membrane</keyword>
<feature type="domain" description="TonB-dependent transporter Oar-like beta-barrel" evidence="8">
    <location>
        <begin position="235"/>
        <end position="304"/>
    </location>
</feature>
<dbReference type="SUPFAM" id="SSF49464">
    <property type="entry name" value="Carboxypeptidase regulatory domain-like"/>
    <property type="match status" value="1"/>
</dbReference>
<comment type="subcellular location">
    <subcellularLocation>
        <location evidence="1">Cell outer membrane</location>
        <topology evidence="1">Multi-pass membrane protein</topology>
    </subcellularLocation>
</comment>
<dbReference type="SUPFAM" id="SSF56935">
    <property type="entry name" value="Porins"/>
    <property type="match status" value="1"/>
</dbReference>
<sequence length="1090" mass="119370">MLFKRRFAFTAASIAIAAAFTPVAIAQTTSADISGRLLDANGKPLANTTVVITDQRTGSEAIAQTSANGTFYRTGLRVGGPYSVAAGTTKLEDVFLQPSSNTITLEPKLTQDTIVVSVGTSMLDLNNGVGSVYGSDDILSQPSANRSIIDTLSRDPLAQQTGQGALSIAGSNPRFNGLAIDGALIQDDFGLSSNTVPTNSGRSPISLDAVESVSVVASDYSVKASGFRGGLVNAITKSGTNKFKGSAFYTRRDEDYVGNTRFGQYVDVPAFNEEEYGLSLGGPILKDKLFFYANYEEFKTSSGRDFSIDDKNSGRTQELFDTLNQIVLDTYDIDMGGRPQTIQVPATTTRYLGKLDWYVSDAHRASATYQKIEDTGLSSISSSEFASAWYEAPQKIDVYTVQLNSDWTQNLSTELRLNYKENYRGQICGNPTYGEIDIRLSEADILGTVLEGLIDDGDDIVDTSEKYLTGSCDRYRHANSYDDERLQISAVGNYTLGEHLITFGTEYENFELFNLFVDRSNGEFIFNNVDDLINGNAKVLYSNSVTNDANDVATSWGLGKISLFAQDRWQLRPDLSVDYGLRYEYYTQDDEPQKSPAFLNQYGFDSNQNLDGIDILMPRIGFKYQPLENTTITGGFGLFAGGDPKVWISNAFQTIVAKVDGEFTGVDPKIVPQELLDQAAASDFSTLLPIDVISPDFEVPSDWKYSLKLDQAFSADLSRFGIPLQLGDDYNFSVQYLHAEVNHDFIWTNLAQTNLAETQPLGVAPDGRPIYADLDDLGLLNVTQLGTTNEGKSDVITVALNGQYDNGFAFNASYAYQDIQSVAPGTSTRGISSFRAIIDSDFNNPSLGTSNYETEHSFKLFASYNKQFFKGLNTKLSLFGTATSGAPISYTFEVNNGNALFGQVGDGEGATDNSLVYIPTQSNGQFNDPNVVFASSFDQDAFGEYIATRGLTSGVQSRGNGQGPWNTRFDFQWQQELPFADFGIKRFEGNKLKFVVDIENIANLLNDEWGTRYGTNTRIELVEADLVSASDVALNGVDGATSIRGDNQRTTCTTAGSCLYRYRDFDADPTGYQSNTSSVYNIRVGLRYEF</sequence>
<evidence type="ECO:0000256" key="5">
    <source>
        <dbReference type="ARBA" id="ARBA00023136"/>
    </source>
</evidence>
<keyword evidence="10" id="KW-1185">Reference proteome</keyword>
<dbReference type="RefSeq" id="WP_382168848.1">
    <property type="nucleotide sequence ID" value="NZ_JBHTBR010000009.1"/>
</dbReference>
<dbReference type="InterPro" id="IPR057601">
    <property type="entry name" value="Oar-like_b-barrel"/>
</dbReference>
<feature type="signal peptide" evidence="7">
    <location>
        <begin position="1"/>
        <end position="26"/>
    </location>
</feature>
<evidence type="ECO:0000259" key="8">
    <source>
        <dbReference type="Pfam" id="PF25183"/>
    </source>
</evidence>
<evidence type="ECO:0000313" key="9">
    <source>
        <dbReference type="EMBL" id="MFC7292920.1"/>
    </source>
</evidence>
<evidence type="ECO:0000256" key="4">
    <source>
        <dbReference type="ARBA" id="ARBA00022692"/>
    </source>
</evidence>
<dbReference type="InterPro" id="IPR008969">
    <property type="entry name" value="CarboxyPept-like_regulatory"/>
</dbReference>
<dbReference type="Proteomes" id="UP001596492">
    <property type="component" value="Unassembled WGS sequence"/>
</dbReference>
<evidence type="ECO:0000256" key="3">
    <source>
        <dbReference type="ARBA" id="ARBA00022452"/>
    </source>
</evidence>
<keyword evidence="3" id="KW-1134">Transmembrane beta strand</keyword>
<reference evidence="10" key="1">
    <citation type="journal article" date="2019" name="Int. J. Syst. Evol. Microbiol.">
        <title>The Global Catalogue of Microorganisms (GCM) 10K type strain sequencing project: providing services to taxonomists for standard genome sequencing and annotation.</title>
        <authorList>
            <consortium name="The Broad Institute Genomics Platform"/>
            <consortium name="The Broad Institute Genome Sequencing Center for Infectious Disease"/>
            <person name="Wu L."/>
            <person name="Ma J."/>
        </authorList>
    </citation>
    <scope>NUCLEOTIDE SEQUENCE [LARGE SCALE GENOMIC DNA]</scope>
    <source>
        <strain evidence="10">CCUG 51308</strain>
    </source>
</reference>
<evidence type="ECO:0000256" key="2">
    <source>
        <dbReference type="ARBA" id="ARBA00022448"/>
    </source>
</evidence>
<name>A0ABW2IQ43_9PROT</name>
<evidence type="ECO:0000256" key="1">
    <source>
        <dbReference type="ARBA" id="ARBA00004571"/>
    </source>
</evidence>
<dbReference type="EMBL" id="JBHTBR010000009">
    <property type="protein sequence ID" value="MFC7292920.1"/>
    <property type="molecule type" value="Genomic_DNA"/>
</dbReference>
<keyword evidence="7" id="KW-0732">Signal</keyword>
<dbReference type="PANTHER" id="PTHR30069">
    <property type="entry name" value="TONB-DEPENDENT OUTER MEMBRANE RECEPTOR"/>
    <property type="match status" value="1"/>
</dbReference>
<evidence type="ECO:0000256" key="6">
    <source>
        <dbReference type="ARBA" id="ARBA00023237"/>
    </source>
</evidence>
<proteinExistence type="predicted"/>
<dbReference type="Pfam" id="PF25183">
    <property type="entry name" value="OMP_b-brl_4"/>
    <property type="match status" value="2"/>
</dbReference>
<evidence type="ECO:0000313" key="10">
    <source>
        <dbReference type="Proteomes" id="UP001596492"/>
    </source>
</evidence>
<accession>A0ABW2IQ43</accession>
<keyword evidence="4" id="KW-0812">Transmembrane</keyword>
<protein>
    <submittedName>
        <fullName evidence="9">TonB-dependent receptor domain-containing protein</fullName>
    </submittedName>
</protein>
<feature type="chain" id="PRO_5045928861" evidence="7">
    <location>
        <begin position="27"/>
        <end position="1090"/>
    </location>
</feature>
<keyword evidence="6" id="KW-0998">Cell outer membrane</keyword>
<organism evidence="9 10">
    <name type="scientific">Hirschia litorea</name>
    <dbReference type="NCBI Taxonomy" id="1199156"/>
    <lineage>
        <taxon>Bacteria</taxon>
        <taxon>Pseudomonadati</taxon>
        <taxon>Pseudomonadota</taxon>
        <taxon>Alphaproteobacteria</taxon>
        <taxon>Hyphomonadales</taxon>
        <taxon>Hyphomonadaceae</taxon>
        <taxon>Hirschia</taxon>
    </lineage>
</organism>
<dbReference type="PANTHER" id="PTHR30069:SF46">
    <property type="entry name" value="OAR PROTEIN"/>
    <property type="match status" value="1"/>
</dbReference>
<evidence type="ECO:0000256" key="7">
    <source>
        <dbReference type="SAM" id="SignalP"/>
    </source>
</evidence>
<dbReference type="Pfam" id="PF13620">
    <property type="entry name" value="CarboxypepD_reg"/>
    <property type="match status" value="1"/>
</dbReference>
<feature type="domain" description="TonB-dependent transporter Oar-like beta-barrel" evidence="8">
    <location>
        <begin position="346"/>
        <end position="980"/>
    </location>
</feature>
<comment type="caution">
    <text evidence="9">The sequence shown here is derived from an EMBL/GenBank/DDBJ whole genome shotgun (WGS) entry which is preliminary data.</text>
</comment>
<gene>
    <name evidence="9" type="ORF">ACFQS8_14950</name>
</gene>
<dbReference type="Gene3D" id="2.40.170.20">
    <property type="entry name" value="TonB-dependent receptor, beta-barrel domain"/>
    <property type="match status" value="1"/>
</dbReference>
<dbReference type="InterPro" id="IPR036942">
    <property type="entry name" value="Beta-barrel_TonB_sf"/>
</dbReference>
<keyword evidence="2" id="KW-0813">Transport</keyword>